<dbReference type="PROSITE" id="PS51186">
    <property type="entry name" value="GNAT"/>
    <property type="match status" value="1"/>
</dbReference>
<name>A0ABN2RW19_9PSEU</name>
<dbReference type="EMBL" id="BAAANN010000027">
    <property type="protein sequence ID" value="GAA1975910.1"/>
    <property type="molecule type" value="Genomic_DNA"/>
</dbReference>
<reference evidence="2 3" key="1">
    <citation type="journal article" date="2019" name="Int. J. Syst. Evol. Microbiol.">
        <title>The Global Catalogue of Microorganisms (GCM) 10K type strain sequencing project: providing services to taxonomists for standard genome sequencing and annotation.</title>
        <authorList>
            <consortium name="The Broad Institute Genomics Platform"/>
            <consortium name="The Broad Institute Genome Sequencing Center for Infectious Disease"/>
            <person name="Wu L."/>
            <person name="Ma J."/>
        </authorList>
    </citation>
    <scope>NUCLEOTIDE SEQUENCE [LARGE SCALE GENOMIC DNA]</scope>
    <source>
        <strain evidence="2 3">JCM 14545</strain>
    </source>
</reference>
<dbReference type="InterPro" id="IPR016181">
    <property type="entry name" value="Acyl_CoA_acyltransferase"/>
</dbReference>
<evidence type="ECO:0000259" key="1">
    <source>
        <dbReference type="PROSITE" id="PS51186"/>
    </source>
</evidence>
<evidence type="ECO:0000313" key="3">
    <source>
        <dbReference type="Proteomes" id="UP001501116"/>
    </source>
</evidence>
<evidence type="ECO:0000313" key="2">
    <source>
        <dbReference type="EMBL" id="GAA1975910.1"/>
    </source>
</evidence>
<comment type="caution">
    <text evidence="2">The sequence shown here is derived from an EMBL/GenBank/DDBJ whole genome shotgun (WGS) entry which is preliminary data.</text>
</comment>
<dbReference type="Gene3D" id="3.40.630.30">
    <property type="match status" value="1"/>
</dbReference>
<dbReference type="SUPFAM" id="SSF55729">
    <property type="entry name" value="Acyl-CoA N-acyltransferases (Nat)"/>
    <property type="match status" value="1"/>
</dbReference>
<dbReference type="InterPro" id="IPR051908">
    <property type="entry name" value="Ribosomal_N-acetyltransferase"/>
</dbReference>
<dbReference type="Pfam" id="PF13302">
    <property type="entry name" value="Acetyltransf_3"/>
    <property type="match status" value="1"/>
</dbReference>
<feature type="domain" description="N-acetyltransferase" evidence="1">
    <location>
        <begin position="25"/>
        <end position="179"/>
    </location>
</feature>
<proteinExistence type="predicted"/>
<dbReference type="InterPro" id="IPR000182">
    <property type="entry name" value="GNAT_dom"/>
</dbReference>
<dbReference type="RefSeq" id="WP_344426086.1">
    <property type="nucleotide sequence ID" value="NZ_BAAANN010000027.1"/>
</dbReference>
<dbReference type="Proteomes" id="UP001501116">
    <property type="component" value="Unassembled WGS sequence"/>
</dbReference>
<dbReference type="PANTHER" id="PTHR43441:SF3">
    <property type="entry name" value="ACETYLTRANSFERASE"/>
    <property type="match status" value="1"/>
</dbReference>
<protein>
    <submittedName>
        <fullName evidence="2">GNAT family N-acetyltransferase</fullName>
    </submittedName>
</protein>
<organism evidence="2 3">
    <name type="scientific">Amycolatopsis minnesotensis</name>
    <dbReference type="NCBI Taxonomy" id="337894"/>
    <lineage>
        <taxon>Bacteria</taxon>
        <taxon>Bacillati</taxon>
        <taxon>Actinomycetota</taxon>
        <taxon>Actinomycetes</taxon>
        <taxon>Pseudonocardiales</taxon>
        <taxon>Pseudonocardiaceae</taxon>
        <taxon>Amycolatopsis</taxon>
    </lineage>
</organism>
<keyword evidence="3" id="KW-1185">Reference proteome</keyword>
<accession>A0ABN2RW19</accession>
<sequence length="179" mass="20029">MKAPAEEVAVSDTILLRRWRADDVAAVRRAVAESIDHLRPWTSWVADGYPVEAAREFIDTTRRRWDERVTFDYAITISGEIVGGCGLMTRLGPGAFEIGYWVHRARTGEGIITKTVERLAEVAFGIGAERVVIIHDELNERSGAVPARLGFRLLERRASERERGAAESGTELVWELRAP</sequence>
<dbReference type="PANTHER" id="PTHR43441">
    <property type="entry name" value="RIBOSOMAL-PROTEIN-SERINE ACETYLTRANSFERASE"/>
    <property type="match status" value="1"/>
</dbReference>
<gene>
    <name evidence="2" type="ORF">GCM10009754_59260</name>
</gene>